<dbReference type="EMBL" id="FIMD01000010">
    <property type="protein sequence ID" value="CYX76365.1"/>
    <property type="molecule type" value="Genomic_DNA"/>
</dbReference>
<feature type="signal peptide" evidence="1">
    <location>
        <begin position="1"/>
        <end position="25"/>
    </location>
</feature>
<protein>
    <submittedName>
        <fullName evidence="5">Right-handed parallel beta-helix repeat-containing protein</fullName>
    </submittedName>
    <submittedName>
        <fullName evidence="4">Sugar ABC transporter periplasmic protein</fullName>
    </submittedName>
</protein>
<accession>A0A140EWM6</accession>
<dbReference type="Proteomes" id="UP000075182">
    <property type="component" value="Unassembled WGS sequence"/>
</dbReference>
<dbReference type="SUPFAM" id="SSF51126">
    <property type="entry name" value="Pectin lyase-like"/>
    <property type="match status" value="1"/>
</dbReference>
<dbReference type="InterPro" id="IPR039448">
    <property type="entry name" value="Beta_helix"/>
</dbReference>
<name>A0A140EWM6_STRSU</name>
<feature type="domain" description="Right handed beta helix" evidence="2">
    <location>
        <begin position="621"/>
        <end position="776"/>
    </location>
</feature>
<evidence type="ECO:0000313" key="6">
    <source>
        <dbReference type="Proteomes" id="UP000075182"/>
    </source>
</evidence>
<dbReference type="Pfam" id="PF18998">
    <property type="entry name" value="Flg_new_2"/>
    <property type="match status" value="2"/>
</dbReference>
<feature type="chain" id="PRO_5014246993" evidence="1">
    <location>
        <begin position="26"/>
        <end position="979"/>
    </location>
</feature>
<evidence type="ECO:0000313" key="5">
    <source>
        <dbReference type="EMBL" id="NVH35934.1"/>
    </source>
</evidence>
<dbReference type="InterPro" id="IPR012334">
    <property type="entry name" value="Pectin_lyas_fold"/>
</dbReference>
<dbReference type="InterPro" id="IPR006626">
    <property type="entry name" value="PbH1"/>
</dbReference>
<dbReference type="Proteomes" id="UP000548355">
    <property type="component" value="Unassembled WGS sequence"/>
</dbReference>
<dbReference type="PATRIC" id="fig|1307.1317.peg.877"/>
<reference evidence="5 7" key="2">
    <citation type="submission" date="2020-06" db="EMBL/GenBank/DDBJ databases">
        <title>Pan-genome analysis of Streptococcus suis serotype 2 revealed genomic diversity among strains of different virulence.</title>
        <authorList>
            <person name="Guo G."/>
            <person name="Zhang W."/>
        </authorList>
    </citation>
    <scope>NUCLEOTIDE SEQUENCE [LARGE SCALE GENOMIC DNA]</scope>
    <source>
        <strain evidence="5 7">ZJ92091101</strain>
    </source>
</reference>
<dbReference type="Gene3D" id="2.160.20.10">
    <property type="entry name" value="Single-stranded right-handed beta-helix, Pectin lyase-like"/>
    <property type="match status" value="1"/>
</dbReference>
<dbReference type="AlphaFoldDB" id="A0A140EWM6"/>
<evidence type="ECO:0000256" key="1">
    <source>
        <dbReference type="SAM" id="SignalP"/>
    </source>
</evidence>
<dbReference type="InterPro" id="IPR044060">
    <property type="entry name" value="Bacterial_rp_domain"/>
</dbReference>
<sequence>MNKKIFLNSAIILLSVTCFTGSVDALDNSRVIAIPSEIVNSENAYNITLKAKTDGVESDLGGSIVSENGVLSGSNGTKINLKITTNPGYRFVGYQSFLENGNSTDGLLPIENDSFEISDKTGNVTVIAIFESVPVDESIYFSDDFSVENINNYVISENLVGKIGISDGKMNLHAPGISSIKPILTKPIEDNATSGYEIGFTLQQIGEVKPWNTFRIVFKEDHDGFIYALEFSGQAAFLKKLSSIDAPLQSGEKYAETSHILGSEEHKVRLVVKGNSVTVSDNGIPLLSYNSPNNWNDAQASIVFSPVSNRSVSLDDIIVRRTQTLRPFRVVSRLDGQEVSGVLPGSIKGTTSQVFVGDSLNLEVIEKSGYQFIGFKDSAGNFLDLTTFVVPNEESELVLYADFESVDVVIREPKTFYIDSLGGNDSNNGETENSAWKSFEQLRKKSFVAGDRILIKRGSRFVGESAFLTFKGSGSQNTPILISSYGEGELPLLEGQGKIENVIKLYNQEFITIENLEITNLDPNFSTSFELNSNNNRTKSLRGLHVVAEDYGVVHDINIRNLYIHDINGNLSSKWNGGIFFDVYGTTIPTKYDGILIENNYLERVDRSGIKLVGSTWANQNLKNNKNVPLNWYPSTNVVVRGNRIEKAGGDSLTVRDTDGALIEYNISADARYQNTGYNAGIWPFQASNTVIQYNESFRTHGVQDGQGLDLDHISNNSVMQYNYSHDNEGGFMLIMNWYEQTSPTVRYNISQNDKDKIFELARGGAQGTAIYNNTIYSDSKLTGRAGVIDMPSTSGGTGVKDIFLFNNIFYFVDGEKMLVEASDAGKYKDNIHFYNNAYVGVEVPNDPRAITEGIELNGIGTGPIDNKSMIANTGKYLTGQLDGYKIPFNSVLANSGVSKEDAITYFYEKLGIQQQIDFIENGSLNMSPIEAFSLARQTNSIDAIARSYPKIDGVNYDIDFFGESILTDNLSIGAAQVK</sequence>
<feature type="domain" description="Bacterial repeat" evidence="3">
    <location>
        <begin position="345"/>
        <end position="404"/>
    </location>
</feature>
<feature type="domain" description="Bacterial repeat" evidence="3">
    <location>
        <begin position="60"/>
        <end position="132"/>
    </location>
</feature>
<reference evidence="4 6" key="1">
    <citation type="submission" date="2016-02" db="EMBL/GenBank/DDBJ databases">
        <authorList>
            <consortium name="Pathogen Informatics"/>
        </authorList>
    </citation>
    <scope>NUCLEOTIDE SEQUENCE [LARGE SCALE GENOMIC DNA]</scope>
    <source>
        <strain evidence="4 6">SS999</strain>
    </source>
</reference>
<dbReference type="OrthoDB" id="1684418at2"/>
<evidence type="ECO:0000259" key="2">
    <source>
        <dbReference type="Pfam" id="PF13229"/>
    </source>
</evidence>
<dbReference type="Pfam" id="PF13229">
    <property type="entry name" value="Beta_helix"/>
    <property type="match status" value="1"/>
</dbReference>
<evidence type="ECO:0000313" key="7">
    <source>
        <dbReference type="Proteomes" id="UP000548355"/>
    </source>
</evidence>
<organism evidence="5 7">
    <name type="scientific">Streptococcus suis</name>
    <dbReference type="NCBI Taxonomy" id="1307"/>
    <lineage>
        <taxon>Bacteria</taxon>
        <taxon>Bacillati</taxon>
        <taxon>Bacillota</taxon>
        <taxon>Bacilli</taxon>
        <taxon>Lactobacillales</taxon>
        <taxon>Streptococcaceae</taxon>
        <taxon>Streptococcus</taxon>
    </lineage>
</organism>
<keyword evidence="1" id="KW-0732">Signal</keyword>
<gene>
    <name evidence="4" type="ORF">ERS132536_01413</name>
    <name evidence="5" type="ORF">HU146_01480</name>
</gene>
<dbReference type="InterPro" id="IPR011050">
    <property type="entry name" value="Pectin_lyase_fold/virulence"/>
</dbReference>
<dbReference type="EMBL" id="JABXEU010000002">
    <property type="protein sequence ID" value="NVH35934.1"/>
    <property type="molecule type" value="Genomic_DNA"/>
</dbReference>
<dbReference type="SMART" id="SM00710">
    <property type="entry name" value="PbH1"/>
    <property type="match status" value="5"/>
</dbReference>
<dbReference type="RefSeq" id="WP_002935975.1">
    <property type="nucleotide sequence ID" value="NZ_BCBZ01000044.1"/>
</dbReference>
<proteinExistence type="predicted"/>
<evidence type="ECO:0000313" key="4">
    <source>
        <dbReference type="EMBL" id="CYX76365.1"/>
    </source>
</evidence>
<evidence type="ECO:0000259" key="3">
    <source>
        <dbReference type="Pfam" id="PF18998"/>
    </source>
</evidence>